<proteinExistence type="predicted"/>
<dbReference type="GeneID" id="28249264"/>
<gene>
    <name evidence="1" type="ORF">K529_005490</name>
</gene>
<reference evidence="1 2" key="1">
    <citation type="journal article" date="2016" name="ISME J.">
        <title>Global occurrence and heterogeneity of the Roseobacter-clade species Ruegeria mobilis.</title>
        <authorList>
            <person name="Sonnenschein E."/>
            <person name="Gram L."/>
        </authorList>
    </citation>
    <scope>NUCLEOTIDE SEQUENCE [LARGE SCALE GENOMIC DNA]</scope>
    <source>
        <strain evidence="1 2">F1926</strain>
    </source>
</reference>
<dbReference type="STRING" id="1265309.K529_005490"/>
<sequence>MGIFDDDDLFGNKDKPYSAFDKLGSSSDSMSAINTYRSGGMGHGLSTAQQIMSDNAEDDVDALFVGKPSSKKSFW</sequence>
<dbReference type="EMBL" id="CP015230">
    <property type="protein sequence ID" value="ANP40215.1"/>
    <property type="molecule type" value="Genomic_DNA"/>
</dbReference>
<evidence type="ECO:0000313" key="2">
    <source>
        <dbReference type="Proteomes" id="UP000013243"/>
    </source>
</evidence>
<accession>A0A1B1A0V6</accession>
<organism evidence="1 2">
    <name type="scientific">Tritonibacter mobilis F1926</name>
    <dbReference type="NCBI Taxonomy" id="1265309"/>
    <lineage>
        <taxon>Bacteria</taxon>
        <taxon>Pseudomonadati</taxon>
        <taxon>Pseudomonadota</taxon>
        <taxon>Alphaproteobacteria</taxon>
        <taxon>Rhodobacterales</taxon>
        <taxon>Paracoccaceae</taxon>
        <taxon>Tritonibacter</taxon>
    </lineage>
</organism>
<dbReference type="RefSeq" id="WP_005624150.1">
    <property type="nucleotide sequence ID" value="NZ_CP015230.1"/>
</dbReference>
<evidence type="ECO:0000313" key="1">
    <source>
        <dbReference type="EMBL" id="ANP40215.1"/>
    </source>
</evidence>
<dbReference type="KEGG" id="rmb:K529_005490"/>
<protein>
    <submittedName>
        <fullName evidence="1">Uncharacterized protein</fullName>
    </submittedName>
</protein>
<name>A0A1B1A0V6_9RHOB</name>
<dbReference type="Proteomes" id="UP000013243">
    <property type="component" value="Chromosome"/>
</dbReference>
<dbReference type="OrthoDB" id="9860483at2"/>
<dbReference type="AlphaFoldDB" id="A0A1B1A0V6"/>